<dbReference type="EMBL" id="HBUE01129895">
    <property type="protein sequence ID" value="CAG6495886.1"/>
    <property type="molecule type" value="Transcribed_RNA"/>
</dbReference>
<evidence type="ECO:0000313" key="1">
    <source>
        <dbReference type="EMBL" id="CAG6495892.1"/>
    </source>
</evidence>
<accession>A0A8D8CR93</accession>
<dbReference type="EMBL" id="HBUE01129898">
    <property type="protein sequence ID" value="CAG6495890.1"/>
    <property type="molecule type" value="Transcribed_RNA"/>
</dbReference>
<dbReference type="AlphaFoldDB" id="A0A8D8CR93"/>
<name>A0A8D8CR93_CULPI</name>
<dbReference type="EMBL" id="HBUE01129899">
    <property type="protein sequence ID" value="CAG6495892.1"/>
    <property type="molecule type" value="Transcribed_RNA"/>
</dbReference>
<reference evidence="1" key="1">
    <citation type="submission" date="2021-05" db="EMBL/GenBank/DDBJ databases">
        <authorList>
            <person name="Alioto T."/>
            <person name="Alioto T."/>
            <person name="Gomez Garrido J."/>
        </authorList>
    </citation>
    <scope>NUCLEOTIDE SEQUENCE</scope>
</reference>
<protein>
    <submittedName>
        <fullName evidence="1">(northern house mosquito) hypothetical protein</fullName>
    </submittedName>
</protein>
<proteinExistence type="predicted"/>
<organism evidence="1">
    <name type="scientific">Culex pipiens</name>
    <name type="common">House mosquito</name>
    <dbReference type="NCBI Taxonomy" id="7175"/>
    <lineage>
        <taxon>Eukaryota</taxon>
        <taxon>Metazoa</taxon>
        <taxon>Ecdysozoa</taxon>
        <taxon>Arthropoda</taxon>
        <taxon>Hexapoda</taxon>
        <taxon>Insecta</taxon>
        <taxon>Pterygota</taxon>
        <taxon>Neoptera</taxon>
        <taxon>Endopterygota</taxon>
        <taxon>Diptera</taxon>
        <taxon>Nematocera</taxon>
        <taxon>Culicoidea</taxon>
        <taxon>Culicidae</taxon>
        <taxon>Culicinae</taxon>
        <taxon>Culicini</taxon>
        <taxon>Culex</taxon>
        <taxon>Culex</taxon>
    </lineage>
</organism>
<sequence>MLAKQLFRQKNGFKGMYYFKCIHMHGVKCACYCNAAGHVQRISGTIFSTVFFKSTSRGAVPGVAFHDDNIGDCSGIQHEGNWRSNPSCVHEGVSIIPPKGKIHFSQYHQKARKIPGCAADTIKGSD</sequence>